<dbReference type="Pfam" id="PF05559">
    <property type="entry name" value="DUF763"/>
    <property type="match status" value="1"/>
</dbReference>
<dbReference type="InterPro" id="IPR008482">
    <property type="entry name" value="DUF763"/>
</dbReference>
<dbReference type="STRING" id="760142.Hipma_0706"/>
<dbReference type="HOGENOM" id="CLU_061722_0_0_7"/>
<accession>F2LV92</accession>
<dbReference type="KEGG" id="hmr:Hipma_0706"/>
<dbReference type="OrthoDB" id="9802662at2"/>
<reference evidence="1 2" key="1">
    <citation type="journal article" date="2011" name="Stand. Genomic Sci.">
        <title>Complete genome sequence of the thermophilic sulfur-reducer Hippea maritima type strain (MH(2)).</title>
        <authorList>
            <person name="Huntemann M."/>
            <person name="Lu M."/>
            <person name="Nolan M."/>
            <person name="Lapidus A."/>
            <person name="Lucas S."/>
            <person name="Hammon N."/>
            <person name="Deshpande S."/>
            <person name="Cheng J.F."/>
            <person name="Tapia R."/>
            <person name="Han C."/>
            <person name="Goodwin L."/>
            <person name="Pitluck S."/>
            <person name="Liolios K."/>
            <person name="Pagani I."/>
            <person name="Ivanova N."/>
            <person name="Ovchinikova G."/>
            <person name="Pati A."/>
            <person name="Chen A."/>
            <person name="Palaniappan K."/>
            <person name="Land M."/>
            <person name="Hauser L."/>
            <person name="Jeffries C.D."/>
            <person name="Detter J.C."/>
            <person name="Brambilla E.M."/>
            <person name="Rohde M."/>
            <person name="Spring S."/>
            <person name="Goker M."/>
            <person name="Woyke T."/>
            <person name="Bristow J."/>
            <person name="Eisen J.A."/>
            <person name="Markowitz V."/>
            <person name="Hugenholtz P."/>
            <person name="Kyrpides N.C."/>
            <person name="Klenk H.P."/>
            <person name="Mavromatis K."/>
        </authorList>
    </citation>
    <scope>NUCLEOTIDE SEQUENCE [LARGE SCALE GENOMIC DNA]</scope>
    <source>
        <strain evidence="2">ATCC 700847 / DSM 10411 / MH2</strain>
    </source>
</reference>
<evidence type="ECO:0008006" key="3">
    <source>
        <dbReference type="Google" id="ProtNLM"/>
    </source>
</evidence>
<proteinExistence type="predicted"/>
<dbReference type="EMBL" id="CP002606">
    <property type="protein sequence ID" value="AEA33676.1"/>
    <property type="molecule type" value="Genomic_DNA"/>
</dbReference>
<evidence type="ECO:0000313" key="2">
    <source>
        <dbReference type="Proteomes" id="UP000008139"/>
    </source>
</evidence>
<organism evidence="1 2">
    <name type="scientific">Hippea maritima (strain ATCC 700847 / DSM 10411 / MH2)</name>
    <dbReference type="NCBI Taxonomy" id="760142"/>
    <lineage>
        <taxon>Bacteria</taxon>
        <taxon>Pseudomonadati</taxon>
        <taxon>Campylobacterota</taxon>
        <taxon>Desulfurellia</taxon>
        <taxon>Desulfurellales</taxon>
        <taxon>Hippeaceae</taxon>
        <taxon>Hippea</taxon>
    </lineage>
</organism>
<dbReference type="Proteomes" id="UP000008139">
    <property type="component" value="Chromosome"/>
</dbReference>
<name>F2LV92_HIPMA</name>
<sequence length="357" mass="40367">MARTGITNLPLHGGKAPKWLFDKMVELSEQLIYLLVLEYSQDGFLKKLSDPFWFQSFGCLLGFDWHSSGLTTTVCGALKVALNNGISSELGVFAAGGKGKTAIKTPDEIDIVSGRFSLDGDRLKYASKMAAKVDNAALQDGYRLYHHVIFFTKNNRWCVIQQGLNDKTSFARRYHWLWDIESFTEEPHKAICSQKKEGLVLDLTAKESLNTQKDSVEFLNMPANIIEKELNDIAYLDMPKRHYITTMDFDVKRLKRVLLRISHESPNTFEKLLGIRGVGEKTLRALSLISEVVYGDKPSYKDPARFSFAHGGKDGHPYPVNLEVYSESIETLKSIVSKAKIGYYDKVKALKRLSRLI</sequence>
<gene>
    <name evidence="1" type="ordered locus">Hipma_0706</name>
</gene>
<dbReference type="AlphaFoldDB" id="F2LV92"/>
<dbReference type="PANTHER" id="PTHR38597">
    <property type="entry name" value="BLL3834 PROTEIN"/>
    <property type="match status" value="1"/>
</dbReference>
<reference evidence="2" key="2">
    <citation type="submission" date="2011-03" db="EMBL/GenBank/DDBJ databases">
        <title>The complete genome of Hippea maritima DSM 10411.</title>
        <authorList>
            <consortium name="US DOE Joint Genome Institute (JGI-PGF)"/>
            <person name="Lucas S."/>
            <person name="Copeland A."/>
            <person name="Lapidus A."/>
            <person name="Bruce D."/>
            <person name="Goodwin L."/>
            <person name="Pitluck S."/>
            <person name="Peters L."/>
            <person name="Kyrpides N."/>
            <person name="Mavromatis K."/>
            <person name="Pagani I."/>
            <person name="Ivanova N."/>
            <person name="Mikhailova N."/>
            <person name="Lu M."/>
            <person name="Detter J.C."/>
            <person name="Tapia R."/>
            <person name="Han C."/>
            <person name="Land M."/>
            <person name="Hauser L."/>
            <person name="Markowitz V."/>
            <person name="Cheng J.-F."/>
            <person name="Hugenholtz P."/>
            <person name="Woyke T."/>
            <person name="Wu D."/>
            <person name="Spring S."/>
            <person name="Schroeder M."/>
            <person name="Brambilla E."/>
            <person name="Klenk H.-P."/>
            <person name="Eisen J.A."/>
        </authorList>
    </citation>
    <scope>NUCLEOTIDE SEQUENCE [LARGE SCALE GENOMIC DNA]</scope>
    <source>
        <strain evidence="2">ATCC 700847 / DSM 10411 / MH2</strain>
    </source>
</reference>
<protein>
    <recommendedName>
        <fullName evidence="3">DUF763 domain-containing protein</fullName>
    </recommendedName>
</protein>
<dbReference type="eggNOG" id="COG1415">
    <property type="taxonomic scope" value="Bacteria"/>
</dbReference>
<evidence type="ECO:0000313" key="1">
    <source>
        <dbReference type="EMBL" id="AEA33676.1"/>
    </source>
</evidence>
<dbReference type="RefSeq" id="WP_013681717.1">
    <property type="nucleotide sequence ID" value="NC_015318.1"/>
</dbReference>
<keyword evidence="2" id="KW-1185">Reference proteome</keyword>
<dbReference type="InParanoid" id="F2LV92"/>
<dbReference type="PANTHER" id="PTHR38597:SF1">
    <property type="entry name" value="BLL3834 PROTEIN"/>
    <property type="match status" value="1"/>
</dbReference>